<dbReference type="EMBL" id="JAGSPA010000003">
    <property type="protein sequence ID" value="MBV7257269.1"/>
    <property type="molecule type" value="Genomic_DNA"/>
</dbReference>
<proteinExistence type="predicted"/>
<dbReference type="Pfam" id="PF06078">
    <property type="entry name" value="DUF937"/>
    <property type="match status" value="1"/>
</dbReference>
<dbReference type="InterPro" id="IPR009282">
    <property type="entry name" value="DUF937"/>
</dbReference>
<dbReference type="RefSeq" id="WP_218446093.1">
    <property type="nucleotide sequence ID" value="NZ_JAGSPA010000003.1"/>
</dbReference>
<comment type="caution">
    <text evidence="1">The sequence shown here is derived from an EMBL/GenBank/DDBJ whole genome shotgun (WGS) entry which is preliminary data.</text>
</comment>
<name>A0ABS6SFU1_9SPHN</name>
<keyword evidence="2" id="KW-1185">Reference proteome</keyword>
<gene>
    <name evidence="1" type="ORF">KCG44_10790</name>
</gene>
<protein>
    <submittedName>
        <fullName evidence="1">DUF937 domain-containing protein</fullName>
    </submittedName>
</protein>
<accession>A0ABS6SFU1</accession>
<evidence type="ECO:0000313" key="2">
    <source>
        <dbReference type="Proteomes" id="UP000722336"/>
    </source>
</evidence>
<reference evidence="1 2" key="1">
    <citation type="submission" date="2021-04" db="EMBL/GenBank/DDBJ databases">
        <authorList>
            <person name="Pira H."/>
            <person name="Risdian C."/>
            <person name="Wink J."/>
        </authorList>
    </citation>
    <scope>NUCLEOTIDE SEQUENCE [LARGE SCALE GENOMIC DNA]</scope>
    <source>
        <strain evidence="1 2">WHA3</strain>
    </source>
</reference>
<sequence>MNIEDIAGAAGVDFTNVGQQFGLTPEQTRGAMASLLPMVMGGMRKQAAGGDLSQVEDLAGRVERPEAARDTGNQILGQIFGSKDVSRQVAKKASTETPGVSDAVMKMLLPIVAAMVGKALTKRMGGGALGGLIGAAAGSMLGGQSGGAGRGAAPTGGFGGLLNALDQDGDGNPIDDIMGMFGRK</sequence>
<evidence type="ECO:0000313" key="1">
    <source>
        <dbReference type="EMBL" id="MBV7257269.1"/>
    </source>
</evidence>
<dbReference type="Proteomes" id="UP000722336">
    <property type="component" value="Unassembled WGS sequence"/>
</dbReference>
<organism evidence="1 2">
    <name type="scientific">Pacificimonas pallii</name>
    <dbReference type="NCBI Taxonomy" id="2827236"/>
    <lineage>
        <taxon>Bacteria</taxon>
        <taxon>Pseudomonadati</taxon>
        <taxon>Pseudomonadota</taxon>
        <taxon>Alphaproteobacteria</taxon>
        <taxon>Sphingomonadales</taxon>
        <taxon>Sphingosinicellaceae</taxon>
        <taxon>Pacificimonas</taxon>
    </lineage>
</organism>